<keyword evidence="3" id="KW-0255">Endonuclease</keyword>
<evidence type="ECO:0000256" key="1">
    <source>
        <dbReference type="ARBA" id="ARBA00022722"/>
    </source>
</evidence>
<dbReference type="Pfam" id="PF02265">
    <property type="entry name" value="S1-P1_nuclease"/>
    <property type="match status" value="1"/>
</dbReference>
<keyword evidence="7" id="KW-0732">Signal</keyword>
<dbReference type="Proteomes" id="UP000238442">
    <property type="component" value="Chromosome"/>
</dbReference>
<dbReference type="EMBL" id="CP027062">
    <property type="protein sequence ID" value="AVI49877.1"/>
    <property type="molecule type" value="Genomic_DNA"/>
</dbReference>
<evidence type="ECO:0000256" key="5">
    <source>
        <dbReference type="ARBA" id="ARBA00023157"/>
    </source>
</evidence>
<proteinExistence type="predicted"/>
<feature type="signal peptide" evidence="7">
    <location>
        <begin position="1"/>
        <end position="17"/>
    </location>
</feature>
<sequence>MRITVFLIMLSVCSLSAAEKVYDWGRTGHRTTGEIAEQFLSRKAAKKINKLLDGASLALVSTYGDEIKSDKRYGEYWAWHFVNYPFGSDYDSHPRSDRGDLIQGIYKCVEILEDEATTREEKAFHLKLLVHFIGDLHQPLHVGMASDKGGNDFQVLWFGEGTNLHTVWDTKMIESYNMSYSELAANTRNLSKGQLNEIQNGYILDWMKESRVLCEDIYANTKVGDDLGYSYMYKYVDTARFQMQKGGIRLAKVLNDIFD</sequence>
<organism evidence="8 9">
    <name type="scientific">Pukyongia salina</name>
    <dbReference type="NCBI Taxonomy" id="2094025"/>
    <lineage>
        <taxon>Bacteria</taxon>
        <taxon>Pseudomonadati</taxon>
        <taxon>Bacteroidota</taxon>
        <taxon>Flavobacteriia</taxon>
        <taxon>Flavobacteriales</taxon>
        <taxon>Flavobacteriaceae</taxon>
        <taxon>Pukyongia</taxon>
    </lineage>
</organism>
<evidence type="ECO:0000256" key="6">
    <source>
        <dbReference type="ARBA" id="ARBA00023180"/>
    </source>
</evidence>
<accession>A0A2S0HT80</accession>
<dbReference type="GO" id="GO:0046872">
    <property type="term" value="F:metal ion binding"/>
    <property type="evidence" value="ECO:0007669"/>
    <property type="project" value="UniProtKB-KW"/>
</dbReference>
<keyword evidence="9" id="KW-1185">Reference proteome</keyword>
<dbReference type="InterPro" id="IPR003154">
    <property type="entry name" value="S1/P1nuclease"/>
</dbReference>
<dbReference type="KEGG" id="aue:C5O00_01305"/>
<keyword evidence="4" id="KW-0378">Hydrolase</keyword>
<dbReference type="CDD" id="cd11010">
    <property type="entry name" value="S1-P1_nuclease"/>
    <property type="match status" value="1"/>
</dbReference>
<keyword evidence="6" id="KW-0325">Glycoprotein</keyword>
<dbReference type="GO" id="GO:0004519">
    <property type="term" value="F:endonuclease activity"/>
    <property type="evidence" value="ECO:0007669"/>
    <property type="project" value="UniProtKB-KW"/>
</dbReference>
<reference evidence="8 9" key="1">
    <citation type="submission" date="2018-02" db="EMBL/GenBank/DDBJ databases">
        <title>Genomic analysis of the strain RR4-38 isolated from a seawater recirculating aquaculture system.</title>
        <authorList>
            <person name="Kim Y.-S."/>
            <person name="Jang Y.H."/>
            <person name="Kim K.-H."/>
        </authorList>
    </citation>
    <scope>NUCLEOTIDE SEQUENCE [LARGE SCALE GENOMIC DNA]</scope>
    <source>
        <strain evidence="8 9">RR4-38</strain>
    </source>
</reference>
<dbReference type="AlphaFoldDB" id="A0A2S0HT80"/>
<dbReference type="SUPFAM" id="SSF48537">
    <property type="entry name" value="Phospholipase C/P1 nuclease"/>
    <property type="match status" value="1"/>
</dbReference>
<keyword evidence="2" id="KW-0479">Metal-binding</keyword>
<dbReference type="GO" id="GO:0016788">
    <property type="term" value="F:hydrolase activity, acting on ester bonds"/>
    <property type="evidence" value="ECO:0007669"/>
    <property type="project" value="InterPro"/>
</dbReference>
<evidence type="ECO:0000313" key="8">
    <source>
        <dbReference type="EMBL" id="AVI49877.1"/>
    </source>
</evidence>
<evidence type="ECO:0000256" key="4">
    <source>
        <dbReference type="ARBA" id="ARBA00022801"/>
    </source>
</evidence>
<dbReference type="GO" id="GO:0003676">
    <property type="term" value="F:nucleic acid binding"/>
    <property type="evidence" value="ECO:0007669"/>
    <property type="project" value="InterPro"/>
</dbReference>
<keyword evidence="5" id="KW-1015">Disulfide bond</keyword>
<gene>
    <name evidence="8" type="ORF">C5O00_01305</name>
</gene>
<evidence type="ECO:0000313" key="9">
    <source>
        <dbReference type="Proteomes" id="UP000238442"/>
    </source>
</evidence>
<evidence type="ECO:0000256" key="2">
    <source>
        <dbReference type="ARBA" id="ARBA00022723"/>
    </source>
</evidence>
<dbReference type="RefSeq" id="WP_105214236.1">
    <property type="nucleotide sequence ID" value="NZ_CP027062.1"/>
</dbReference>
<dbReference type="InterPro" id="IPR008947">
    <property type="entry name" value="PLipase_C/P1_nuclease_dom_sf"/>
</dbReference>
<dbReference type="PANTHER" id="PTHR33146:SF26">
    <property type="entry name" value="ENDONUCLEASE 4"/>
    <property type="match status" value="1"/>
</dbReference>
<keyword evidence="1" id="KW-0540">Nuclease</keyword>
<dbReference type="Gene3D" id="1.10.575.10">
    <property type="entry name" value="P1 Nuclease"/>
    <property type="match status" value="1"/>
</dbReference>
<dbReference type="OrthoDB" id="267579at2"/>
<dbReference type="GO" id="GO:0006308">
    <property type="term" value="P:DNA catabolic process"/>
    <property type="evidence" value="ECO:0007669"/>
    <property type="project" value="InterPro"/>
</dbReference>
<protein>
    <submittedName>
        <fullName evidence="8">S1/P1 Nuclease</fullName>
    </submittedName>
</protein>
<evidence type="ECO:0000256" key="3">
    <source>
        <dbReference type="ARBA" id="ARBA00022759"/>
    </source>
</evidence>
<dbReference type="PANTHER" id="PTHR33146">
    <property type="entry name" value="ENDONUCLEASE 4"/>
    <property type="match status" value="1"/>
</dbReference>
<feature type="chain" id="PRO_5015571283" evidence="7">
    <location>
        <begin position="18"/>
        <end position="259"/>
    </location>
</feature>
<name>A0A2S0HT80_9FLAO</name>
<evidence type="ECO:0000256" key="7">
    <source>
        <dbReference type="SAM" id="SignalP"/>
    </source>
</evidence>